<evidence type="ECO:0000313" key="2">
    <source>
        <dbReference type="EMBL" id="KAK6501495.1"/>
    </source>
</evidence>
<comment type="caution">
    <text evidence="2">The sequence shown here is derived from an EMBL/GenBank/DDBJ whole genome shotgun (WGS) entry which is preliminary data.</text>
</comment>
<dbReference type="AlphaFoldDB" id="A0AAV9W3G0"/>
<keyword evidence="3" id="KW-1185">Reference proteome</keyword>
<feature type="compositionally biased region" description="Basic residues" evidence="1">
    <location>
        <begin position="80"/>
        <end position="89"/>
    </location>
</feature>
<feature type="region of interest" description="Disordered" evidence="1">
    <location>
        <begin position="80"/>
        <end position="125"/>
    </location>
</feature>
<dbReference type="Proteomes" id="UP001370758">
    <property type="component" value="Unassembled WGS sequence"/>
</dbReference>
<reference evidence="2 3" key="1">
    <citation type="submission" date="2023-08" db="EMBL/GenBank/DDBJ databases">
        <authorList>
            <person name="Palmer J.M."/>
        </authorList>
    </citation>
    <scope>NUCLEOTIDE SEQUENCE [LARGE SCALE GENOMIC DNA]</scope>
    <source>
        <strain evidence="2 3">TWF481</strain>
    </source>
</reference>
<name>A0AAV9W3G0_9PEZI</name>
<evidence type="ECO:0000256" key="1">
    <source>
        <dbReference type="SAM" id="MobiDB-lite"/>
    </source>
</evidence>
<protein>
    <submittedName>
        <fullName evidence="2">Uncharacterized protein</fullName>
    </submittedName>
</protein>
<sequence length="125" mass="13939">MSYTTNDGKVPESYRIRKIRWFGPSTLAIWFHDVAVAEYFVQKGVWLMEGFVGVGKNKKVGTCGLPTVYPLLEQSRSRMVPHHHAKARHTLVQPPTAQKEGHGGQHGRNNGGAKGGSKLGWHQKH</sequence>
<proteinExistence type="predicted"/>
<dbReference type="EMBL" id="JAVHJL010000006">
    <property type="protein sequence ID" value="KAK6501495.1"/>
    <property type="molecule type" value="Genomic_DNA"/>
</dbReference>
<accession>A0AAV9W3G0</accession>
<organism evidence="2 3">
    <name type="scientific">Arthrobotrys musiformis</name>
    <dbReference type="NCBI Taxonomy" id="47236"/>
    <lineage>
        <taxon>Eukaryota</taxon>
        <taxon>Fungi</taxon>
        <taxon>Dikarya</taxon>
        <taxon>Ascomycota</taxon>
        <taxon>Pezizomycotina</taxon>
        <taxon>Orbiliomycetes</taxon>
        <taxon>Orbiliales</taxon>
        <taxon>Orbiliaceae</taxon>
        <taxon>Arthrobotrys</taxon>
    </lineage>
</organism>
<feature type="compositionally biased region" description="Gly residues" evidence="1">
    <location>
        <begin position="104"/>
        <end position="118"/>
    </location>
</feature>
<gene>
    <name evidence="2" type="ORF">TWF481_009333</name>
</gene>
<evidence type="ECO:0000313" key="3">
    <source>
        <dbReference type="Proteomes" id="UP001370758"/>
    </source>
</evidence>